<evidence type="ECO:0000313" key="4">
    <source>
        <dbReference type="EMBL" id="CAF4279514.1"/>
    </source>
</evidence>
<proteinExistence type="predicted"/>
<dbReference type="EMBL" id="CAJOBO010000377">
    <property type="protein sequence ID" value="CAF4206463.1"/>
    <property type="molecule type" value="Genomic_DNA"/>
</dbReference>
<reference evidence="3" key="1">
    <citation type="submission" date="2021-02" db="EMBL/GenBank/DDBJ databases">
        <authorList>
            <person name="Nowell W R."/>
        </authorList>
    </citation>
    <scope>NUCLEOTIDE SEQUENCE</scope>
</reference>
<dbReference type="EMBL" id="CAJOBR010002404">
    <property type="protein sequence ID" value="CAF4679454.1"/>
    <property type="molecule type" value="Genomic_DNA"/>
</dbReference>
<dbReference type="Proteomes" id="UP000663873">
    <property type="component" value="Unassembled WGS sequence"/>
</dbReference>
<feature type="compositionally biased region" description="Polar residues" evidence="1">
    <location>
        <begin position="1"/>
        <end position="17"/>
    </location>
</feature>
<gene>
    <name evidence="2" type="ORF">FME351_LOCUS4663</name>
    <name evidence="3" type="ORF">HFQ381_LOCUS7789</name>
    <name evidence="7" type="ORF">QYT958_LOCUS16533</name>
    <name evidence="6" type="ORF">TOA249_LOCUS10888</name>
    <name evidence="4" type="ORF">TSG867_LOCUS4888</name>
    <name evidence="5" type="ORF">UJA718_LOCUS17485</name>
</gene>
<evidence type="ECO:0000256" key="1">
    <source>
        <dbReference type="SAM" id="MobiDB-lite"/>
    </source>
</evidence>
<keyword evidence="9" id="KW-1185">Reference proteome</keyword>
<dbReference type="Proteomes" id="UP000663851">
    <property type="component" value="Unassembled WGS sequence"/>
</dbReference>
<dbReference type="EMBL" id="CAJOBQ010000163">
    <property type="protein sequence ID" value="CAF4279514.1"/>
    <property type="molecule type" value="Genomic_DNA"/>
</dbReference>
<protein>
    <submittedName>
        <fullName evidence="3">Uncharacterized protein</fullName>
    </submittedName>
</protein>
<feature type="region of interest" description="Disordered" evidence="1">
    <location>
        <begin position="1"/>
        <end position="79"/>
    </location>
</feature>
<name>A0A820CFK2_9BILA</name>
<feature type="compositionally biased region" description="Basic and acidic residues" evidence="1">
    <location>
        <begin position="48"/>
        <end position="62"/>
    </location>
</feature>
<evidence type="ECO:0000313" key="8">
    <source>
        <dbReference type="Proteomes" id="UP000663851"/>
    </source>
</evidence>
<evidence type="ECO:0000313" key="6">
    <source>
        <dbReference type="EMBL" id="CAF4605245.1"/>
    </source>
</evidence>
<dbReference type="EMBL" id="CAJOBS010000576">
    <property type="protein sequence ID" value="CAF4605245.1"/>
    <property type="molecule type" value="Genomic_DNA"/>
</dbReference>
<evidence type="ECO:0000313" key="7">
    <source>
        <dbReference type="EMBL" id="CAF4679454.1"/>
    </source>
</evidence>
<dbReference type="Proteomes" id="UP000663838">
    <property type="component" value="Unassembled WGS sequence"/>
</dbReference>
<evidence type="ECO:0000313" key="2">
    <source>
        <dbReference type="EMBL" id="CAF3352778.1"/>
    </source>
</evidence>
<feature type="compositionally biased region" description="Polar residues" evidence="1">
    <location>
        <begin position="65"/>
        <end position="79"/>
    </location>
</feature>
<evidence type="ECO:0000313" key="9">
    <source>
        <dbReference type="Proteomes" id="UP000663873"/>
    </source>
</evidence>
<dbReference type="Proteomes" id="UP000663848">
    <property type="component" value="Unassembled WGS sequence"/>
</dbReference>
<dbReference type="Proteomes" id="UP000663869">
    <property type="component" value="Unassembled WGS sequence"/>
</dbReference>
<evidence type="ECO:0000313" key="5">
    <source>
        <dbReference type="EMBL" id="CAF4376980.1"/>
    </source>
</evidence>
<comment type="caution">
    <text evidence="3">The sequence shown here is derived from an EMBL/GenBank/DDBJ whole genome shotgun (WGS) entry which is preliminary data.</text>
</comment>
<dbReference type="EMBL" id="CAJNYU010000356">
    <property type="protein sequence ID" value="CAF3352778.1"/>
    <property type="molecule type" value="Genomic_DNA"/>
</dbReference>
<dbReference type="EMBL" id="CAJOBP010002839">
    <property type="protein sequence ID" value="CAF4376980.1"/>
    <property type="molecule type" value="Genomic_DNA"/>
</dbReference>
<sequence length="79" mass="9337">MATSSKRVANQQQQQSVPEDDDYDEYIYYPYYPKSRPDGGYEYVQEPNKSDGHEKSTQHYYDENVPNNSTHNQRTLLVQ</sequence>
<dbReference type="AlphaFoldDB" id="A0A820CFK2"/>
<evidence type="ECO:0000313" key="3">
    <source>
        <dbReference type="EMBL" id="CAF4206463.1"/>
    </source>
</evidence>
<dbReference type="Proteomes" id="UP000663862">
    <property type="component" value="Unassembled WGS sequence"/>
</dbReference>
<accession>A0A820CFK2</accession>
<organism evidence="3 8">
    <name type="scientific">Rotaria socialis</name>
    <dbReference type="NCBI Taxonomy" id="392032"/>
    <lineage>
        <taxon>Eukaryota</taxon>
        <taxon>Metazoa</taxon>
        <taxon>Spiralia</taxon>
        <taxon>Gnathifera</taxon>
        <taxon>Rotifera</taxon>
        <taxon>Eurotatoria</taxon>
        <taxon>Bdelloidea</taxon>
        <taxon>Philodinida</taxon>
        <taxon>Philodinidae</taxon>
        <taxon>Rotaria</taxon>
    </lineage>
</organism>